<evidence type="ECO:0000313" key="2">
    <source>
        <dbReference type="Proteomes" id="UP001500399"/>
    </source>
</evidence>
<proteinExistence type="predicted"/>
<evidence type="ECO:0000313" key="1">
    <source>
        <dbReference type="EMBL" id="GAA0203107.1"/>
    </source>
</evidence>
<dbReference type="Proteomes" id="UP001500399">
    <property type="component" value="Unassembled WGS sequence"/>
</dbReference>
<gene>
    <name evidence="1" type="ORF">GCM10008919_03050</name>
</gene>
<accession>A0ABN0SVZ8</accession>
<comment type="caution">
    <text evidence="1">The sequence shown here is derived from an EMBL/GenBank/DDBJ whole genome shotgun (WGS) entry which is preliminary data.</text>
</comment>
<organism evidence="1 2">
    <name type="scientific">Selenomonas dianae</name>
    <dbReference type="NCBI Taxonomy" id="135079"/>
    <lineage>
        <taxon>Bacteria</taxon>
        <taxon>Bacillati</taxon>
        <taxon>Bacillota</taxon>
        <taxon>Negativicutes</taxon>
        <taxon>Selenomonadales</taxon>
        <taxon>Selenomonadaceae</taxon>
        <taxon>Selenomonas</taxon>
    </lineage>
</organism>
<dbReference type="EMBL" id="BAAACR010000002">
    <property type="protein sequence ID" value="GAA0203107.1"/>
    <property type="molecule type" value="Genomic_DNA"/>
</dbReference>
<name>A0ABN0SVZ8_9FIRM</name>
<keyword evidence="2" id="KW-1185">Reference proteome</keyword>
<sequence length="173" mass="18688">MSMLPVSKVQDAAMGKAVDMVAGEIEKGTRERDELLSVYNESVKGKISSIVNQHKLIGAAVGPLPTHGVLTTINMIVLYRRLGGAVDIKVMQELDALIGRAVSASRWSFIKLGTSLFLIKQVVSILDELVVSAPIGIVAGLICGYKFTHWAGLNFAKNISNMVDEAILKHETK</sequence>
<protein>
    <submittedName>
        <fullName evidence="1">Uncharacterized protein</fullName>
    </submittedName>
</protein>
<dbReference type="RefSeq" id="WP_304987708.1">
    <property type="nucleotide sequence ID" value="NZ_BAAACR010000002.1"/>
</dbReference>
<reference evidence="1 2" key="1">
    <citation type="journal article" date="2019" name="Int. J. Syst. Evol. Microbiol.">
        <title>The Global Catalogue of Microorganisms (GCM) 10K type strain sequencing project: providing services to taxonomists for standard genome sequencing and annotation.</title>
        <authorList>
            <consortium name="The Broad Institute Genomics Platform"/>
            <consortium name="The Broad Institute Genome Sequencing Center for Infectious Disease"/>
            <person name="Wu L."/>
            <person name="Ma J."/>
        </authorList>
    </citation>
    <scope>NUCLEOTIDE SEQUENCE [LARGE SCALE GENOMIC DNA]</scope>
    <source>
        <strain evidence="1 2">JCM 8542</strain>
    </source>
</reference>